<evidence type="ECO:0000313" key="3">
    <source>
        <dbReference type="EMBL" id="KAE9401091.1"/>
    </source>
</evidence>
<dbReference type="Proteomes" id="UP000799118">
    <property type="component" value="Unassembled WGS sequence"/>
</dbReference>
<evidence type="ECO:0000256" key="1">
    <source>
        <dbReference type="SAM" id="MobiDB-lite"/>
    </source>
</evidence>
<accession>A0A6A4HTI6</accession>
<proteinExistence type="predicted"/>
<reference evidence="3" key="1">
    <citation type="journal article" date="2019" name="Environ. Microbiol.">
        <title>Fungal ecological strategies reflected in gene transcription - a case study of two litter decomposers.</title>
        <authorList>
            <person name="Barbi F."/>
            <person name="Kohler A."/>
            <person name="Barry K."/>
            <person name="Baskaran P."/>
            <person name="Daum C."/>
            <person name="Fauchery L."/>
            <person name="Ihrmark K."/>
            <person name="Kuo A."/>
            <person name="LaButti K."/>
            <person name="Lipzen A."/>
            <person name="Morin E."/>
            <person name="Grigoriev I.V."/>
            <person name="Henrissat B."/>
            <person name="Lindahl B."/>
            <person name="Martin F."/>
        </authorList>
    </citation>
    <scope>NUCLEOTIDE SEQUENCE</scope>
    <source>
        <strain evidence="3">JB14</strain>
    </source>
</reference>
<evidence type="ECO:0000313" key="4">
    <source>
        <dbReference type="Proteomes" id="UP000799118"/>
    </source>
</evidence>
<keyword evidence="4" id="KW-1185">Reference proteome</keyword>
<organism evidence="3 4">
    <name type="scientific">Gymnopus androsaceus JB14</name>
    <dbReference type="NCBI Taxonomy" id="1447944"/>
    <lineage>
        <taxon>Eukaryota</taxon>
        <taxon>Fungi</taxon>
        <taxon>Dikarya</taxon>
        <taxon>Basidiomycota</taxon>
        <taxon>Agaricomycotina</taxon>
        <taxon>Agaricomycetes</taxon>
        <taxon>Agaricomycetidae</taxon>
        <taxon>Agaricales</taxon>
        <taxon>Marasmiineae</taxon>
        <taxon>Omphalotaceae</taxon>
        <taxon>Gymnopus</taxon>
    </lineage>
</organism>
<feature type="compositionally biased region" description="Low complexity" evidence="1">
    <location>
        <begin position="39"/>
        <end position="53"/>
    </location>
</feature>
<name>A0A6A4HTI6_9AGAR</name>
<sequence length="257" mass="27331">MIIPSTTPDSPAKHMDPPLPDLPVEESKALIAGSPPPYAQSDPSSSSSISELALPPGKPSNYISIIEVNHSARGTFILDPSLDIPSEYLPPLPEGESENSRSNLHCKSQNGSVSADVYLLQKPLIEPRKKVILNTVSLNGSVSNTIHREGSYPPFSLISSSRNGSVTVKLPRSFSGPISAGTGNGRVRMSPAVSANATMFGTVNGAQRAYIGDLSVRTDDTDDVIMLESRNGSIIIQYEDEMPAAGPIKGFLSSLFR</sequence>
<dbReference type="Pfam" id="PF24016">
    <property type="entry name" value="DUF7330"/>
    <property type="match status" value="1"/>
</dbReference>
<gene>
    <name evidence="3" type="ORF">BT96DRAFT_938206</name>
</gene>
<protein>
    <recommendedName>
        <fullName evidence="2">DUF7330 domain-containing protein</fullName>
    </recommendedName>
</protein>
<feature type="domain" description="DUF7330" evidence="2">
    <location>
        <begin position="61"/>
        <end position="241"/>
    </location>
</feature>
<dbReference type="OrthoDB" id="5289249at2759"/>
<feature type="region of interest" description="Disordered" evidence="1">
    <location>
        <begin position="1"/>
        <end position="53"/>
    </location>
</feature>
<evidence type="ECO:0000259" key="2">
    <source>
        <dbReference type="Pfam" id="PF24016"/>
    </source>
</evidence>
<dbReference type="EMBL" id="ML769450">
    <property type="protein sequence ID" value="KAE9401091.1"/>
    <property type="molecule type" value="Genomic_DNA"/>
</dbReference>
<dbReference type="InterPro" id="IPR055754">
    <property type="entry name" value="DUF7330"/>
</dbReference>
<dbReference type="AlphaFoldDB" id="A0A6A4HTI6"/>